<proteinExistence type="predicted"/>
<accession>A0A2A4JXU4</accession>
<name>A0A2A4JXU4_HELVI</name>
<evidence type="ECO:0000256" key="1">
    <source>
        <dbReference type="SAM" id="SignalP"/>
    </source>
</evidence>
<organism evidence="2">
    <name type="scientific">Heliothis virescens</name>
    <name type="common">Tobacco budworm moth</name>
    <dbReference type="NCBI Taxonomy" id="7102"/>
    <lineage>
        <taxon>Eukaryota</taxon>
        <taxon>Metazoa</taxon>
        <taxon>Ecdysozoa</taxon>
        <taxon>Arthropoda</taxon>
        <taxon>Hexapoda</taxon>
        <taxon>Insecta</taxon>
        <taxon>Pterygota</taxon>
        <taxon>Neoptera</taxon>
        <taxon>Endopterygota</taxon>
        <taxon>Lepidoptera</taxon>
        <taxon>Glossata</taxon>
        <taxon>Ditrysia</taxon>
        <taxon>Noctuoidea</taxon>
        <taxon>Noctuidae</taxon>
        <taxon>Heliothinae</taxon>
        <taxon>Heliothis</taxon>
    </lineage>
</organism>
<comment type="caution">
    <text evidence="2">The sequence shown here is derived from an EMBL/GenBank/DDBJ whole genome shotgun (WGS) entry which is preliminary data.</text>
</comment>
<feature type="chain" id="PRO_5012314087" evidence="1">
    <location>
        <begin position="25"/>
        <end position="494"/>
    </location>
</feature>
<dbReference type="AlphaFoldDB" id="A0A2A4JXU4"/>
<protein>
    <submittedName>
        <fullName evidence="2">Uncharacterized protein</fullName>
    </submittedName>
</protein>
<gene>
    <name evidence="2" type="ORF">B5V51_8573</name>
</gene>
<reference evidence="2" key="1">
    <citation type="submission" date="2017-09" db="EMBL/GenBank/DDBJ databases">
        <title>Contemporary evolution of a Lepidopteran species, Heliothis virescens, in response to modern agricultural practices.</title>
        <authorList>
            <person name="Fritz M.L."/>
            <person name="Deyonke A.M."/>
            <person name="Papanicolaou A."/>
            <person name="Micinski S."/>
            <person name="Westbrook J."/>
            <person name="Gould F."/>
        </authorList>
    </citation>
    <scope>NUCLEOTIDE SEQUENCE [LARGE SCALE GENOMIC DNA]</scope>
    <source>
        <strain evidence="2">HvINT-</strain>
        <tissue evidence="2">Whole body</tissue>
    </source>
</reference>
<sequence>MLVLNQQNLLSLLALFSLIQGIRTDLESVSEEVLYFTETILDDTSIISANTVEDDEQNFDDIYFTKEIEISSITEKENDQMNKPEIKVSRKSRDLMKGNPYAMDCFSCFGNTSSKSDENCYEGTKRKVEEIGETDFFETTETEESQNLVSFLVKNVREIFDDLVDTAETTKIKNIALKKNIPKIIPNTSIVPPTTTEPVTFKPILAIFVSEANTSSSSISTTTTHTTDMTDMSDLDENLPLTTLLDKAQESTDSNEIDGRNEIMHLHKDTKFNSKPDKKERDIVGFANGRNSTDGDGEQSDPRRSCIMCNNIASEECNDPKNKLITSIMCERDDDLCYSLHTPFGIIDRGCFNVNHNLTTYVCSCNLCNYISISEMPFMFTHKRDWVDNVIELSRTRHFRKSVFKDMSCLRCEVNTTTKTGDMLDSANCLEGNIGNLPVEDCNLDEVCAVRALRADGYIWRGCIKSPLYNYWWSVCDRDLCNYDTIVTLYDFII</sequence>
<dbReference type="EMBL" id="NWSH01000378">
    <property type="protein sequence ID" value="PCG76841.1"/>
    <property type="molecule type" value="Genomic_DNA"/>
</dbReference>
<evidence type="ECO:0000313" key="2">
    <source>
        <dbReference type="EMBL" id="PCG76841.1"/>
    </source>
</evidence>
<keyword evidence="1" id="KW-0732">Signal</keyword>
<feature type="signal peptide" evidence="1">
    <location>
        <begin position="1"/>
        <end position="24"/>
    </location>
</feature>